<dbReference type="KEGG" id="arep:ID810_07660"/>
<organism evidence="4 5">
    <name type="scientific">Actinomyces respiraculi</name>
    <dbReference type="NCBI Taxonomy" id="2744574"/>
    <lineage>
        <taxon>Bacteria</taxon>
        <taxon>Bacillati</taxon>
        <taxon>Actinomycetota</taxon>
        <taxon>Actinomycetes</taxon>
        <taxon>Actinomycetales</taxon>
        <taxon>Actinomycetaceae</taxon>
        <taxon>Actinomyces</taxon>
    </lineage>
</organism>
<dbReference type="NCBIfam" id="TIGR02336">
    <property type="entry name" value="1,3-beta-galactosyl-N-acetylhexosamine phosphorylase"/>
    <property type="match status" value="1"/>
</dbReference>
<evidence type="ECO:0000313" key="5">
    <source>
        <dbReference type="Proteomes" id="UP000594637"/>
    </source>
</evidence>
<dbReference type="InterPro" id="IPR012711">
    <property type="entry name" value="Lacto-N-biose_phosphorylase"/>
</dbReference>
<dbReference type="Pfam" id="PF09508">
    <property type="entry name" value="Lact_bio_phlase"/>
    <property type="match status" value="1"/>
</dbReference>
<dbReference type="Pfam" id="PF17386">
    <property type="entry name" value="LBP_C"/>
    <property type="match status" value="1"/>
</dbReference>
<evidence type="ECO:0000313" key="4">
    <source>
        <dbReference type="EMBL" id="QPL04667.1"/>
    </source>
</evidence>
<dbReference type="InterPro" id="IPR029062">
    <property type="entry name" value="Class_I_gatase-like"/>
</dbReference>
<dbReference type="SUPFAM" id="SSF52317">
    <property type="entry name" value="Class I glutamine amidotransferase-like"/>
    <property type="match status" value="1"/>
</dbReference>
<name>A0A7T0LJ74_9ACTO</name>
<sequence length="734" mass="82150">MPHKTHSPRTTGRVTMPIQEGIDDQIRELVTALGADAVRNSDGTWLPEIASELVDRVYSTYFPARGDQDWALAHPDTLVNQYLMSARVTAMGQGPLTIDVLDGYFREQFVPCYERVERFWEVIDRTSGEVVAPSGWSVDESTGVLTIAEPTPWHEYTVGFLADQVWDTTQMYNYITNGWGETDPTRVKERPYDVRKNGVWEYAQQALREWLEAHPEVDVVRFTTFFYHFTIAFNTHGEEKFVDWFGYSASVSPEAIDAFEAEYGYALRAEDFIDAGYYNNPFRVPSPRFRDWISFQSRFVADKAKRLVDIAHEAGREAMMFLGDNWIGTEPFGEHFPSIGLDAVVGSAGSAATTRLIAEIPGVRYSEVRFLPYFFPDVFNHDGADPVGQANDSWLTSRRAIVRKPLDRMGYGGYVSLALEFPEFIDRITDICQEFRDIHEQSGGELPENAPFAVGILNAWGPLRSWQTHMVAHALWYKAAYSYVGVIEALAGLPFKVRFLSFDEVREQGVPEEVGVLINAGAAGTSYSGGEAWADGRLAEILREWVAAGHGLIGVGEPAAYDKGGSFIQLSDVLGVDRERQLTLNTDRYPTLVEGHVITADLKRASAFDDGEGAGGDVYTVSERTQVLSYDDGTVKIAANEFGAGRAVYFSGLPYSFTNSRTLQRALYWAAGREDLLSRWFTTHPATEVAWYPGRRKMLVTNNAYEAVTTTVLGDGREWQLTLEPMGSAWVDVD</sequence>
<dbReference type="InterPro" id="IPR035363">
    <property type="entry name" value="LBP_M"/>
</dbReference>
<gene>
    <name evidence="4" type="primary">gnpA</name>
    <name evidence="4" type="ORF">ID810_07660</name>
</gene>
<evidence type="ECO:0000259" key="3">
    <source>
        <dbReference type="Pfam" id="PF17386"/>
    </source>
</evidence>
<dbReference type="Gene3D" id="3.40.50.880">
    <property type="match status" value="1"/>
</dbReference>
<dbReference type="InterPro" id="IPR013780">
    <property type="entry name" value="Glyco_hydro_b"/>
</dbReference>
<feature type="domain" description="Lacto-N-biose phosphorylase C-terminal" evidence="3">
    <location>
        <begin position="680"/>
        <end position="730"/>
    </location>
</feature>
<dbReference type="InterPro" id="IPR035080">
    <property type="entry name" value="Lact_bio_phlase-like_N"/>
</dbReference>
<dbReference type="Proteomes" id="UP000594637">
    <property type="component" value="Chromosome"/>
</dbReference>
<dbReference type="EMBL" id="CP063989">
    <property type="protein sequence ID" value="QPL04667.1"/>
    <property type="molecule type" value="Genomic_DNA"/>
</dbReference>
<dbReference type="AlphaFoldDB" id="A0A7T0LJ74"/>
<proteinExistence type="predicted"/>
<dbReference type="InterPro" id="IPR035356">
    <property type="entry name" value="LBP_C"/>
</dbReference>
<accession>A0A7T0LJ74</accession>
<dbReference type="Gene3D" id="2.60.40.1180">
    <property type="entry name" value="Golgi alpha-mannosidase II"/>
    <property type="match status" value="1"/>
</dbReference>
<evidence type="ECO:0000259" key="2">
    <source>
        <dbReference type="Pfam" id="PF17385"/>
    </source>
</evidence>
<keyword evidence="4" id="KW-0328">Glycosyltransferase</keyword>
<feature type="domain" description="Lacto-N-biose phosphorylase central" evidence="2">
    <location>
        <begin position="454"/>
        <end position="675"/>
    </location>
</feature>
<dbReference type="EC" id="2.4.1.211" evidence="4"/>
<dbReference type="GO" id="GO:0004645">
    <property type="term" value="F:1,4-alpha-oligoglucan phosphorylase activity"/>
    <property type="evidence" value="ECO:0007669"/>
    <property type="project" value="InterPro"/>
</dbReference>
<dbReference type="RefSeq" id="WP_166858556.1">
    <property type="nucleotide sequence ID" value="NZ_CP063989.1"/>
</dbReference>
<dbReference type="Gene3D" id="2.60.40.10">
    <property type="entry name" value="Immunoglobulins"/>
    <property type="match status" value="1"/>
</dbReference>
<keyword evidence="4" id="KW-0808">Transferase</keyword>
<dbReference type="InterPro" id="IPR013783">
    <property type="entry name" value="Ig-like_fold"/>
</dbReference>
<keyword evidence="5" id="KW-1185">Reference proteome</keyword>
<dbReference type="Gene3D" id="3.20.20.80">
    <property type="entry name" value="Glycosidases"/>
    <property type="match status" value="1"/>
</dbReference>
<feature type="domain" description="Lacto-N-biose phosphorylase-like N-terminal TIM barrel" evidence="1">
    <location>
        <begin position="12"/>
        <end position="447"/>
    </location>
</feature>
<protein>
    <submittedName>
        <fullName evidence="4">1,3-beta-galactosyl-N-acetylhexosamine phosphorylase</fullName>
        <ecNumber evidence="4">2.4.1.211</ecNumber>
    </submittedName>
</protein>
<dbReference type="Pfam" id="PF17385">
    <property type="entry name" value="LBP_M"/>
    <property type="match status" value="1"/>
</dbReference>
<reference evidence="4 5" key="1">
    <citation type="submission" date="2020-11" db="EMBL/GenBank/DDBJ databases">
        <title>Actinomyces sp. ZJ750.</title>
        <authorList>
            <person name="Zhou J."/>
        </authorList>
    </citation>
    <scope>NUCLEOTIDE SEQUENCE [LARGE SCALE GENOMIC DNA]</scope>
    <source>
        <strain evidence="4 5">ZJ750</strain>
    </source>
</reference>
<dbReference type="GO" id="GO:0005975">
    <property type="term" value="P:carbohydrate metabolic process"/>
    <property type="evidence" value="ECO:0007669"/>
    <property type="project" value="UniProtKB-ARBA"/>
</dbReference>
<evidence type="ECO:0000259" key="1">
    <source>
        <dbReference type="Pfam" id="PF09508"/>
    </source>
</evidence>
<dbReference type="GO" id="GO:0050500">
    <property type="term" value="F:1,3-beta-galactosyl-N-acetylhexosamine phosphorylase activity"/>
    <property type="evidence" value="ECO:0007669"/>
    <property type="project" value="UniProtKB-EC"/>
</dbReference>